<feature type="compositionally biased region" description="Gly residues" evidence="1">
    <location>
        <begin position="21"/>
        <end position="31"/>
    </location>
</feature>
<feature type="compositionally biased region" description="Pro residues" evidence="1">
    <location>
        <begin position="1"/>
        <end position="11"/>
    </location>
</feature>
<dbReference type="AlphaFoldDB" id="A0A6J4IL09"/>
<dbReference type="EMBL" id="CADCTI010000180">
    <property type="protein sequence ID" value="CAA9253188.1"/>
    <property type="molecule type" value="Genomic_DNA"/>
</dbReference>
<reference evidence="2" key="1">
    <citation type="submission" date="2020-02" db="EMBL/GenBank/DDBJ databases">
        <authorList>
            <person name="Meier V. D."/>
        </authorList>
    </citation>
    <scope>NUCLEOTIDE SEQUENCE</scope>
    <source>
        <strain evidence="2">AVDCRST_MAG57</strain>
    </source>
</reference>
<organism evidence="2">
    <name type="scientific">uncultured Blastococcus sp</name>
    <dbReference type="NCBI Taxonomy" id="217144"/>
    <lineage>
        <taxon>Bacteria</taxon>
        <taxon>Bacillati</taxon>
        <taxon>Actinomycetota</taxon>
        <taxon>Actinomycetes</taxon>
        <taxon>Geodermatophilales</taxon>
        <taxon>Geodermatophilaceae</taxon>
        <taxon>Blastococcus</taxon>
        <taxon>environmental samples</taxon>
    </lineage>
</organism>
<feature type="non-terminal residue" evidence="2">
    <location>
        <position position="31"/>
    </location>
</feature>
<evidence type="ECO:0000256" key="1">
    <source>
        <dbReference type="SAM" id="MobiDB-lite"/>
    </source>
</evidence>
<feature type="non-terminal residue" evidence="2">
    <location>
        <position position="1"/>
    </location>
</feature>
<sequence length="31" mass="3112">WSSLPRRPPGSPTARCCPTRTGGGGTPPCAS</sequence>
<evidence type="ECO:0000313" key="2">
    <source>
        <dbReference type="EMBL" id="CAA9253188.1"/>
    </source>
</evidence>
<accession>A0A6J4IL09</accession>
<name>A0A6J4IL09_9ACTN</name>
<gene>
    <name evidence="2" type="ORF">AVDCRST_MAG57-2213</name>
</gene>
<protein>
    <submittedName>
        <fullName evidence="2">Uncharacterized protein</fullName>
    </submittedName>
</protein>
<feature type="region of interest" description="Disordered" evidence="1">
    <location>
        <begin position="1"/>
        <end position="31"/>
    </location>
</feature>
<proteinExistence type="predicted"/>